<dbReference type="PANTHER" id="PTHR10602">
    <property type="entry name" value="EUKARYOTIC TRANSLATION INITIATION FACTOR 2 SUBUNIT 1"/>
    <property type="match status" value="1"/>
</dbReference>
<dbReference type="InterPro" id="IPR012340">
    <property type="entry name" value="NA-bd_OB-fold"/>
</dbReference>
<dbReference type="InterPro" id="IPR024055">
    <property type="entry name" value="TIF2_asu_C"/>
</dbReference>
<dbReference type="GO" id="GO:0003743">
    <property type="term" value="F:translation initiation factor activity"/>
    <property type="evidence" value="ECO:0007669"/>
    <property type="project" value="UniProtKB-KW"/>
</dbReference>
<dbReference type="SUPFAM" id="SSF110993">
    <property type="entry name" value="eIF-2-alpha, C-terminal domain"/>
    <property type="match status" value="1"/>
</dbReference>
<evidence type="ECO:0000313" key="2">
    <source>
        <dbReference type="EMBL" id="KAJ6251722.1"/>
    </source>
</evidence>
<comment type="caution">
    <text evidence="2">The sequence shown here is derived from an EMBL/GenBank/DDBJ whole genome shotgun (WGS) entry which is preliminary data.</text>
</comment>
<gene>
    <name evidence="2" type="ORF">M0813_01492</name>
</gene>
<dbReference type="Gene3D" id="1.10.150.190">
    <property type="entry name" value="Translation initiation factor 2, subunit 1, domain 2"/>
    <property type="match status" value="1"/>
</dbReference>
<keyword evidence="3" id="KW-1185">Reference proteome</keyword>
<sequence>MTTMTTTTTMITESQQAQQQLGYQLQQYRYYPNKLPEIGDYVLFTPQEYLSSDISGHLPEYNNLECFLSHSQITNQNVQSYSKFIKPDRPEICVVLGVDPKDNHVALSRKQANDPLQRKYFKGFVKKSKLVDLIMKQLSHATGVTLKKLYKQIVFPLYSDYHHPLDGLKAFLYDHSVFDKYNFSSLYEDLDRSIRVKIHVKNLQLQADIQITCYSYEGIGAIQKSLIAAEKVGTKQFPIIATLVASPIYRITTTCSNRSEGIKLLNLACKKVKSVIESKDGSFQIVQAPRVVRKARN</sequence>
<dbReference type="InterPro" id="IPR011488">
    <property type="entry name" value="TIF_2_asu"/>
</dbReference>
<dbReference type="SUPFAM" id="SSF50249">
    <property type="entry name" value="Nucleic acid-binding proteins"/>
    <property type="match status" value="1"/>
</dbReference>
<proteinExistence type="predicted"/>
<dbReference type="EMBL" id="JAOAOG010000054">
    <property type="protein sequence ID" value="KAJ6251722.1"/>
    <property type="molecule type" value="Genomic_DNA"/>
</dbReference>
<protein>
    <submittedName>
        <fullName evidence="2">Eukaryotic translation initiation factor 2 subunit 1</fullName>
    </submittedName>
</protein>
<dbReference type="Pfam" id="PF07541">
    <property type="entry name" value="EIF_2_alpha"/>
    <property type="match status" value="1"/>
</dbReference>
<evidence type="ECO:0000256" key="1">
    <source>
        <dbReference type="ARBA" id="ARBA00022917"/>
    </source>
</evidence>
<dbReference type="PANTHER" id="PTHR10602:SF0">
    <property type="entry name" value="EUKARYOTIC TRANSLATION INITIATION FACTOR 2 SUBUNIT 1"/>
    <property type="match status" value="1"/>
</dbReference>
<name>A0ABQ8Z4A4_9EUKA</name>
<dbReference type="SUPFAM" id="SSF116742">
    <property type="entry name" value="eIF2alpha middle domain-like"/>
    <property type="match status" value="1"/>
</dbReference>
<organism evidence="2 3">
    <name type="scientific">Anaeramoeba flamelloides</name>
    <dbReference type="NCBI Taxonomy" id="1746091"/>
    <lineage>
        <taxon>Eukaryota</taxon>
        <taxon>Metamonada</taxon>
        <taxon>Anaeramoebidae</taxon>
        <taxon>Anaeramoeba</taxon>
    </lineage>
</organism>
<keyword evidence="1" id="KW-0648">Protein biosynthesis</keyword>
<dbReference type="Gene3D" id="2.40.50.140">
    <property type="entry name" value="Nucleic acid-binding proteins"/>
    <property type="match status" value="1"/>
</dbReference>
<dbReference type="Proteomes" id="UP001150062">
    <property type="component" value="Unassembled WGS sequence"/>
</dbReference>
<dbReference type="Gene3D" id="3.30.70.1130">
    <property type="entry name" value="EIF_2_alpha"/>
    <property type="match status" value="1"/>
</dbReference>
<keyword evidence="2" id="KW-0396">Initiation factor</keyword>
<accession>A0ABQ8Z4A4</accession>
<evidence type="ECO:0000313" key="3">
    <source>
        <dbReference type="Proteomes" id="UP001150062"/>
    </source>
</evidence>
<reference evidence="2" key="1">
    <citation type="submission" date="2022-08" db="EMBL/GenBank/DDBJ databases">
        <title>Novel sulfate-reducing endosymbionts in the free-living metamonad Anaeramoeba.</title>
        <authorList>
            <person name="Jerlstrom-Hultqvist J."/>
            <person name="Cepicka I."/>
            <person name="Gallot-Lavallee L."/>
            <person name="Salas-Leiva D."/>
            <person name="Curtis B.A."/>
            <person name="Zahonova K."/>
            <person name="Pipaliya S."/>
            <person name="Dacks J."/>
            <person name="Roger A.J."/>
        </authorList>
    </citation>
    <scope>NUCLEOTIDE SEQUENCE</scope>
    <source>
        <strain evidence="2">Schooner1</strain>
    </source>
</reference>
<dbReference type="InterPro" id="IPR024054">
    <property type="entry name" value="TIF2_asu_middle_sf"/>
</dbReference>